<evidence type="ECO:0000256" key="1">
    <source>
        <dbReference type="SAM" id="MobiDB-lite"/>
    </source>
</evidence>
<dbReference type="EMBL" id="CAXAMM010040633">
    <property type="protein sequence ID" value="CAK9094404.1"/>
    <property type="molecule type" value="Genomic_DNA"/>
</dbReference>
<sequence length="101" mass="11343">MERLQRMAARREKREEARKEREAREAEHEPGFEEAFGDLLAGSPHSPLSAWLSPKNGTPSEQSWTPKASRSPKRLAFLEPESSSIQILQNSRSAPAIARCS</sequence>
<feature type="compositionally biased region" description="Basic and acidic residues" evidence="1">
    <location>
        <begin position="1"/>
        <end position="31"/>
    </location>
</feature>
<accession>A0ABP0R2H9</accession>
<gene>
    <name evidence="2" type="ORF">SCF082_LOCUS44376</name>
</gene>
<proteinExistence type="predicted"/>
<name>A0ABP0R2H9_9DINO</name>
<dbReference type="Proteomes" id="UP001642464">
    <property type="component" value="Unassembled WGS sequence"/>
</dbReference>
<evidence type="ECO:0000313" key="2">
    <source>
        <dbReference type="EMBL" id="CAK9094404.1"/>
    </source>
</evidence>
<comment type="caution">
    <text evidence="2">The sequence shown here is derived from an EMBL/GenBank/DDBJ whole genome shotgun (WGS) entry which is preliminary data.</text>
</comment>
<feature type="region of interest" description="Disordered" evidence="1">
    <location>
        <begin position="1"/>
        <end position="73"/>
    </location>
</feature>
<organism evidence="2 3">
    <name type="scientific">Durusdinium trenchii</name>
    <dbReference type="NCBI Taxonomy" id="1381693"/>
    <lineage>
        <taxon>Eukaryota</taxon>
        <taxon>Sar</taxon>
        <taxon>Alveolata</taxon>
        <taxon>Dinophyceae</taxon>
        <taxon>Suessiales</taxon>
        <taxon>Symbiodiniaceae</taxon>
        <taxon>Durusdinium</taxon>
    </lineage>
</organism>
<reference evidence="2 3" key="1">
    <citation type="submission" date="2024-02" db="EMBL/GenBank/DDBJ databases">
        <authorList>
            <person name="Chen Y."/>
            <person name="Shah S."/>
            <person name="Dougan E. K."/>
            <person name="Thang M."/>
            <person name="Chan C."/>
        </authorList>
    </citation>
    <scope>NUCLEOTIDE SEQUENCE [LARGE SCALE GENOMIC DNA]</scope>
</reference>
<feature type="compositionally biased region" description="Polar residues" evidence="1">
    <location>
        <begin position="55"/>
        <end position="68"/>
    </location>
</feature>
<protein>
    <submittedName>
        <fullName evidence="2">Uncharacterized protein</fullName>
    </submittedName>
</protein>
<keyword evidence="3" id="KW-1185">Reference proteome</keyword>
<evidence type="ECO:0000313" key="3">
    <source>
        <dbReference type="Proteomes" id="UP001642464"/>
    </source>
</evidence>